<dbReference type="Gene3D" id="3.40.50.300">
    <property type="entry name" value="P-loop containing nucleotide triphosphate hydrolases"/>
    <property type="match status" value="1"/>
</dbReference>
<dbReference type="RefSeq" id="WP_091391882.1">
    <property type="nucleotide sequence ID" value="NZ_BKAI01000002.1"/>
</dbReference>
<dbReference type="OrthoDB" id="9811073at2"/>
<dbReference type="GO" id="GO:0006261">
    <property type="term" value="P:DNA-templated DNA replication"/>
    <property type="evidence" value="ECO:0007669"/>
    <property type="project" value="TreeGrafter"/>
</dbReference>
<dbReference type="AlphaFoldDB" id="A0A1G8SWL0"/>
<dbReference type="EMBL" id="FNEZ01000001">
    <property type="protein sequence ID" value="SDJ33564.1"/>
    <property type="molecule type" value="Genomic_DNA"/>
</dbReference>
<name>A0A1G8SWL0_9FLAO</name>
<dbReference type="Proteomes" id="UP000199580">
    <property type="component" value="Unassembled WGS sequence"/>
</dbReference>
<protein>
    <submittedName>
        <fullName evidence="1">DNA polymerase-3 subunit delta</fullName>
    </submittedName>
</protein>
<accession>A0A1G8SWL0</accession>
<dbReference type="SUPFAM" id="SSF52540">
    <property type="entry name" value="P-loop containing nucleoside triphosphate hydrolases"/>
    <property type="match status" value="1"/>
</dbReference>
<dbReference type="InterPro" id="IPR050238">
    <property type="entry name" value="DNA_Rep/Repair_Clamp_Loader"/>
</dbReference>
<keyword evidence="2" id="KW-1185">Reference proteome</keyword>
<dbReference type="STRING" id="1128970.SAMN04487935_0725"/>
<dbReference type="PANTHER" id="PTHR11669:SF8">
    <property type="entry name" value="DNA POLYMERASE III SUBUNIT DELTA"/>
    <property type="match status" value="1"/>
</dbReference>
<dbReference type="PANTHER" id="PTHR11669">
    <property type="entry name" value="REPLICATION FACTOR C / DNA POLYMERASE III GAMMA-TAU SUBUNIT"/>
    <property type="match status" value="1"/>
</dbReference>
<dbReference type="InterPro" id="IPR027417">
    <property type="entry name" value="P-loop_NTPase"/>
</dbReference>
<evidence type="ECO:0000313" key="2">
    <source>
        <dbReference type="Proteomes" id="UP000199580"/>
    </source>
</evidence>
<dbReference type="Pfam" id="PF13177">
    <property type="entry name" value="DNA_pol3_delta2"/>
    <property type="match status" value="1"/>
</dbReference>
<organism evidence="1 2">
    <name type="scientific">Flavobacterium noncentrifugens</name>
    <dbReference type="NCBI Taxonomy" id="1128970"/>
    <lineage>
        <taxon>Bacteria</taxon>
        <taxon>Pseudomonadati</taxon>
        <taxon>Bacteroidota</taxon>
        <taxon>Flavobacteriia</taxon>
        <taxon>Flavobacteriales</taxon>
        <taxon>Flavobacteriaceae</taxon>
        <taxon>Flavobacterium</taxon>
    </lineage>
</organism>
<proteinExistence type="predicted"/>
<gene>
    <name evidence="1" type="ORF">SAMN04487935_0725</name>
</gene>
<evidence type="ECO:0000313" key="1">
    <source>
        <dbReference type="EMBL" id="SDJ33564.1"/>
    </source>
</evidence>
<sequence length="382" mass="43543">MQFSKILGQDYIKNHLVKSASSGRIPHAQLFIGPEGSGTLPMAIAYAQYILCNNVGVENSGGNEACNLKFESISHPDLHFIYPTVTTDSVKTKPKSTDFLKDWREFLAENPYGSLFDWYRILGVQNKQGEIRVEDAQDILKSLALKSYEGGYKIMIIWMADKMNIASSNKLLKLLEEPSDKTLFILISENEEDIIQTIRSRCQVLHFNGLSEKTIADALAERQNIEPRMAAKLAHQAQGNFNKALQLLHEDSEDVVFEKWFVDWVRGAFRAKGNAAAINDLIQWSEQIAGLGRETQKKFLQFCIEMFRQALLLNYQATSLVYMEPKIEKFKLENFAPFVNGNNINDIFRELSDAMYHIERNGNAKIILTDLSIKLTRLIHKK</sequence>
<reference evidence="1 2" key="1">
    <citation type="submission" date="2016-10" db="EMBL/GenBank/DDBJ databases">
        <authorList>
            <person name="de Groot N.N."/>
        </authorList>
    </citation>
    <scope>NUCLEOTIDE SEQUENCE [LARGE SCALE GENOMIC DNA]</scope>
    <source>
        <strain evidence="1 2">CGMCC 1.10076</strain>
    </source>
</reference>